<feature type="compositionally biased region" description="Low complexity" evidence="1">
    <location>
        <begin position="98"/>
        <end position="112"/>
    </location>
</feature>
<feature type="domain" description="Flagellar hook-length control protein-like C-terminal" evidence="2">
    <location>
        <begin position="348"/>
        <end position="429"/>
    </location>
</feature>
<reference evidence="4" key="1">
    <citation type="journal article" date="2019" name="Int. J. Syst. Evol. Microbiol.">
        <title>The Global Catalogue of Microorganisms (GCM) 10K type strain sequencing project: providing services to taxonomists for standard genome sequencing and annotation.</title>
        <authorList>
            <consortium name="The Broad Institute Genomics Platform"/>
            <consortium name="The Broad Institute Genome Sequencing Center for Infectious Disease"/>
            <person name="Wu L."/>
            <person name="Ma J."/>
        </authorList>
    </citation>
    <scope>NUCLEOTIDE SEQUENCE [LARGE SCALE GENOMIC DNA]</scope>
    <source>
        <strain evidence="4">VKM B-3159</strain>
    </source>
</reference>
<dbReference type="InterPro" id="IPR052563">
    <property type="entry name" value="FliK"/>
</dbReference>
<dbReference type="RefSeq" id="WP_306389843.1">
    <property type="nucleotide sequence ID" value="NZ_JAVCAP010000020.1"/>
</dbReference>
<evidence type="ECO:0000256" key="1">
    <source>
        <dbReference type="SAM" id="MobiDB-lite"/>
    </source>
</evidence>
<keyword evidence="3" id="KW-0282">Flagellum</keyword>
<feature type="compositionally biased region" description="Polar residues" evidence="1">
    <location>
        <begin position="57"/>
        <end position="73"/>
    </location>
</feature>
<organism evidence="3 4">
    <name type="scientific">Methylophilus aquaticus</name>
    <dbReference type="NCBI Taxonomy" id="1971610"/>
    <lineage>
        <taxon>Bacteria</taxon>
        <taxon>Pseudomonadati</taxon>
        <taxon>Pseudomonadota</taxon>
        <taxon>Betaproteobacteria</taxon>
        <taxon>Nitrosomonadales</taxon>
        <taxon>Methylophilaceae</taxon>
        <taxon>Methylophilus</taxon>
    </lineage>
</organism>
<dbReference type="Pfam" id="PF02120">
    <property type="entry name" value="Flg_hook"/>
    <property type="match status" value="1"/>
</dbReference>
<keyword evidence="3" id="KW-0969">Cilium</keyword>
<gene>
    <name evidence="3" type="ORF">Q9291_09695</name>
</gene>
<dbReference type="EMBL" id="JAVCAP010000020">
    <property type="protein sequence ID" value="MDP8568121.1"/>
    <property type="molecule type" value="Genomic_DNA"/>
</dbReference>
<feature type="region of interest" description="Disordered" evidence="1">
    <location>
        <begin position="432"/>
        <end position="456"/>
    </location>
</feature>
<keyword evidence="4" id="KW-1185">Reference proteome</keyword>
<name>A0ABT9JVH5_9PROT</name>
<comment type="caution">
    <text evidence="3">The sequence shown here is derived from an EMBL/GenBank/DDBJ whole genome shotgun (WGS) entry which is preliminary data.</text>
</comment>
<feature type="compositionally biased region" description="Polar residues" evidence="1">
    <location>
        <begin position="432"/>
        <end position="442"/>
    </location>
</feature>
<evidence type="ECO:0000313" key="3">
    <source>
        <dbReference type="EMBL" id="MDP8568121.1"/>
    </source>
</evidence>
<feature type="region of interest" description="Disordered" evidence="1">
    <location>
        <begin position="1"/>
        <end position="163"/>
    </location>
</feature>
<proteinExistence type="predicted"/>
<dbReference type="InterPro" id="IPR038610">
    <property type="entry name" value="FliK-like_C_sf"/>
</dbReference>
<dbReference type="PANTHER" id="PTHR37533">
    <property type="entry name" value="FLAGELLAR HOOK-LENGTH CONTROL PROTEIN"/>
    <property type="match status" value="1"/>
</dbReference>
<evidence type="ECO:0000313" key="4">
    <source>
        <dbReference type="Proteomes" id="UP001225906"/>
    </source>
</evidence>
<accession>A0ABT9JVH5</accession>
<feature type="compositionally biased region" description="Polar residues" evidence="1">
    <location>
        <begin position="41"/>
        <end position="50"/>
    </location>
</feature>
<dbReference type="Proteomes" id="UP001225906">
    <property type="component" value="Unassembled WGS sequence"/>
</dbReference>
<dbReference type="Gene3D" id="3.30.750.140">
    <property type="match status" value="1"/>
</dbReference>
<evidence type="ECO:0000259" key="2">
    <source>
        <dbReference type="Pfam" id="PF02120"/>
    </source>
</evidence>
<dbReference type="CDD" id="cd17470">
    <property type="entry name" value="T3SS_Flik_C"/>
    <property type="match status" value="1"/>
</dbReference>
<dbReference type="InterPro" id="IPR021136">
    <property type="entry name" value="Flagellar_hook_control-like_C"/>
</dbReference>
<sequence>MAFLNAVNPLNMGAEPVKTAQNSNPVQDGESKPSIEFAQTLRKQLQQSLQKAPVSSPVAQSATNKAADTAKQNARSRENDAPVANAESQSKAKQAADQPAQNAATQNEAAQQDTDHATTKEVVQQEDGQAGKVVNTEPQVEETPAERKKRMLSELNAQDITDSGVSPWMQTMIAMRPASTSAAEKGAPSAGKSGQSAIDLPVAVSGEASEAMTAEEALQAPVATGVPARPLDTPTETPPSASFNEVLNTASSESASAVDLSGLSETTDLARSVMDASIEAAMTGKAGQDKGQPFTAEAPSIDMLPASQAMPNTPWLNAAGLTQTSNVVTTQIATPFGNERWQAAMNQHVMKMVGSGDEVASLTLSPPDLGPIQVVLKVDNQSVNTSFITDNPLVRQALEDGMQDLKDRMQSQGLQLGQTFVGDGRQAQQHFETQGQQSSAQIRRSGELEADAATQPVSTPVRTVKLGMVDTFV</sequence>
<protein>
    <submittedName>
        <fullName evidence="3">Flagellar hook-length control protein FliK</fullName>
    </submittedName>
</protein>
<keyword evidence="3" id="KW-0966">Cell projection</keyword>
<dbReference type="PANTHER" id="PTHR37533:SF2">
    <property type="entry name" value="FLAGELLAR HOOK-LENGTH CONTROL PROTEIN"/>
    <property type="match status" value="1"/>
</dbReference>